<evidence type="ECO:0000313" key="1">
    <source>
        <dbReference type="EMBL" id="CDD57908.1"/>
    </source>
</evidence>
<dbReference type="Pfam" id="PF08889">
    <property type="entry name" value="WbqC"/>
    <property type="match status" value="1"/>
</dbReference>
<gene>
    <name evidence="1" type="ORF">BN656_01861</name>
</gene>
<dbReference type="InterPro" id="IPR014985">
    <property type="entry name" value="WbqC"/>
</dbReference>
<sequence>MKVAIHQPHYFPWMGYLDKMAKADKYIVLDEVQLEDRSPMVRNKFLQNNGEEHILGLSIRKKGYREKMTKEIELSDVKDVLAKHSRFIQMNYGKTKGYDEVWPEIEHIFSKDYKYLIELDMDTVYAMRKLFAINTEMILQSDLDYDRSMKKSNLMLALSEAVNADVYLSGRGAKEYMNDEDFIKKSIKVEYQVFSYPVYKQMHSEQFVGNLSALDILMQLGIEDARKVFWDNINDKENEQ</sequence>
<evidence type="ECO:0000313" key="2">
    <source>
        <dbReference type="Proteomes" id="UP000018141"/>
    </source>
</evidence>
<dbReference type="Proteomes" id="UP000018141">
    <property type="component" value="Unassembled WGS sequence"/>
</dbReference>
<dbReference type="AlphaFoldDB" id="R7AAQ8"/>
<accession>R7AAQ8</accession>
<name>R7AAQ8_9FIRM</name>
<protein>
    <submittedName>
        <fullName evidence="1">WbqC-like family protein</fullName>
    </submittedName>
</protein>
<comment type="caution">
    <text evidence="1">The sequence shown here is derived from an EMBL/GenBank/DDBJ whole genome shotgun (WGS) entry which is preliminary data.</text>
</comment>
<dbReference type="EMBL" id="CBHH010000052">
    <property type="protein sequence ID" value="CDD57908.1"/>
    <property type="molecule type" value="Genomic_DNA"/>
</dbReference>
<proteinExistence type="predicted"/>
<reference evidence="1" key="1">
    <citation type="submission" date="2012-11" db="EMBL/GenBank/DDBJ databases">
        <title>Dependencies among metagenomic species, viruses, plasmids and units of genetic variation.</title>
        <authorList>
            <person name="Nielsen H.B."/>
            <person name="Almeida M."/>
            <person name="Juncker A.S."/>
            <person name="Rasmussen S."/>
            <person name="Li J."/>
            <person name="Sunagawa S."/>
            <person name="Plichta D."/>
            <person name="Gautier L."/>
            <person name="Le Chatelier E."/>
            <person name="Peletier E."/>
            <person name="Bonde I."/>
            <person name="Nielsen T."/>
            <person name="Manichanh C."/>
            <person name="Arumugam M."/>
            <person name="Batto J."/>
            <person name="Santos M.B.Q.D."/>
            <person name="Blom N."/>
            <person name="Borruel N."/>
            <person name="Burgdorf K.S."/>
            <person name="Boumezbeur F."/>
            <person name="Casellas F."/>
            <person name="Dore J."/>
            <person name="Guarner F."/>
            <person name="Hansen T."/>
            <person name="Hildebrand F."/>
            <person name="Kaas R.S."/>
            <person name="Kennedy S."/>
            <person name="Kristiansen K."/>
            <person name="Kultima J.R."/>
            <person name="Leonard P."/>
            <person name="Levenez F."/>
            <person name="Lund O."/>
            <person name="Moumen B."/>
            <person name="Le Paslier D."/>
            <person name="Pons N."/>
            <person name="Pedersen O."/>
            <person name="Prifti E."/>
            <person name="Qin J."/>
            <person name="Raes J."/>
            <person name="Tap J."/>
            <person name="Tims S."/>
            <person name="Ussery D.W."/>
            <person name="Yamada T."/>
            <person name="MetaHit consortium"/>
            <person name="Renault P."/>
            <person name="Sicheritz-Ponten T."/>
            <person name="Bork P."/>
            <person name="Wang J."/>
            <person name="Brunak S."/>
            <person name="Ehrlich S.D."/>
        </authorList>
    </citation>
    <scope>NUCLEOTIDE SEQUENCE [LARGE SCALE GENOMIC DNA]</scope>
</reference>
<organism evidence="1 2">
    <name type="scientific">Bacteroides pectinophilus CAG:437</name>
    <dbReference type="NCBI Taxonomy" id="1263051"/>
    <lineage>
        <taxon>Bacteria</taxon>
        <taxon>Bacillati</taxon>
        <taxon>Bacillota</taxon>
        <taxon>Clostridia</taxon>
        <taxon>Eubacteriales</taxon>
    </lineage>
</organism>